<dbReference type="OMA" id="HIMPCCY"/>
<feature type="domain" description="Methyltransferase" evidence="1">
    <location>
        <begin position="4"/>
        <end position="160"/>
    </location>
</feature>
<gene>
    <name evidence="2" type="primary">Dgri\GH20155</name>
    <name evidence="2" type="ORF">Dgri_GH20155</name>
</gene>
<dbReference type="eggNOG" id="KOG2651">
    <property type="taxonomic scope" value="Eukaryota"/>
</dbReference>
<dbReference type="AlphaFoldDB" id="B4J6H5"/>
<evidence type="ECO:0000313" key="3">
    <source>
        <dbReference type="Proteomes" id="UP000001070"/>
    </source>
</evidence>
<dbReference type="GO" id="GO:0000179">
    <property type="term" value="F:rRNA (adenine-N6,N6-)-dimethyltransferase activity"/>
    <property type="evidence" value="ECO:0007669"/>
    <property type="project" value="InterPro"/>
</dbReference>
<dbReference type="InterPro" id="IPR029063">
    <property type="entry name" value="SAM-dependent_MTases_sf"/>
</dbReference>
<dbReference type="InParanoid" id="B4J6H5"/>
<dbReference type="PhylomeDB" id="B4J6H5"/>
<organism evidence="3">
    <name type="scientific">Drosophila grimshawi</name>
    <name type="common">Hawaiian fruit fly</name>
    <name type="synonym">Idiomyia grimshawi</name>
    <dbReference type="NCBI Taxonomy" id="7222"/>
    <lineage>
        <taxon>Eukaryota</taxon>
        <taxon>Metazoa</taxon>
        <taxon>Ecdysozoa</taxon>
        <taxon>Arthropoda</taxon>
        <taxon>Hexapoda</taxon>
        <taxon>Insecta</taxon>
        <taxon>Pterygota</taxon>
        <taxon>Neoptera</taxon>
        <taxon>Endopterygota</taxon>
        <taxon>Diptera</taxon>
        <taxon>Brachycera</taxon>
        <taxon>Muscomorpha</taxon>
        <taxon>Ephydroidea</taxon>
        <taxon>Drosophilidae</taxon>
        <taxon>Drosophila</taxon>
        <taxon>Hawaiian Drosophila</taxon>
    </lineage>
</organism>
<evidence type="ECO:0000313" key="2">
    <source>
        <dbReference type="EMBL" id="EDW01976.1"/>
    </source>
</evidence>
<dbReference type="PANTHER" id="PTHR12496:SF0">
    <property type="entry name" value="METHYLTRANSFERASE DOMAIN-CONTAINING PROTEIN"/>
    <property type="match status" value="1"/>
</dbReference>
<dbReference type="Proteomes" id="UP000001070">
    <property type="component" value="Unassembled WGS sequence"/>
</dbReference>
<dbReference type="InterPro" id="IPR020596">
    <property type="entry name" value="rRNA_Ade_Mease_Trfase_CS"/>
</dbReference>
<dbReference type="KEGG" id="dgr:6559747"/>
<dbReference type="Pfam" id="PF13679">
    <property type="entry name" value="Methyltransf_32"/>
    <property type="match status" value="1"/>
</dbReference>
<accession>B4J6H5</accession>
<dbReference type="PROSITE" id="PS01131">
    <property type="entry name" value="RRNA_A_DIMETH"/>
    <property type="match status" value="1"/>
</dbReference>
<dbReference type="EMBL" id="CH916367">
    <property type="protein sequence ID" value="EDW01976.1"/>
    <property type="molecule type" value="Genomic_DNA"/>
</dbReference>
<sequence length="358" mass="40722">MAPKKQHEIQELAANIHEHCADRTQLIIDLGSGLGYLSEALFKLNDNYMILGLEADEKRVRSARIRSQQLLSPETHLSISYQQLFVTAAENCRSQIEQFATELARSKGLTTKTATTTELSTTLIGLHACADLSINAMLLFLSIPQVQCLHIMPCCYHKLALTERGTFQNFPLSRALRSAMSADEALSFNRPFMRLACQQTNSRWRCDALKHTQHGTQMWTRALASALCDANELVKVKRYNLAQNDSIQNNPLYEYVQQRFQLHSQQTGDPLDWRAVHEQRFAELTGRYSDGKGARLAEALCCLQATIQQLCENVVLYDRLCYLQELAAVQHLSVEVRYEKLFDEKLSPRCRVLIAEKL</sequence>
<dbReference type="InterPro" id="IPR025714">
    <property type="entry name" value="Methyltranfer_dom"/>
</dbReference>
<dbReference type="PANTHER" id="PTHR12496">
    <property type="entry name" value="CGI-41 METHYLTRANSFERASE"/>
    <property type="match status" value="1"/>
</dbReference>
<dbReference type="HOGENOM" id="CLU_016581_4_0_1"/>
<proteinExistence type="predicted"/>
<name>B4J6H5_DROGR</name>
<reference evidence="2 3" key="1">
    <citation type="journal article" date="2007" name="Nature">
        <title>Evolution of genes and genomes on the Drosophila phylogeny.</title>
        <authorList>
            <consortium name="Drosophila 12 Genomes Consortium"/>
            <person name="Clark A.G."/>
            <person name="Eisen M.B."/>
            <person name="Smith D.R."/>
            <person name="Bergman C.M."/>
            <person name="Oliver B."/>
            <person name="Markow T.A."/>
            <person name="Kaufman T.C."/>
            <person name="Kellis M."/>
            <person name="Gelbart W."/>
            <person name="Iyer V.N."/>
            <person name="Pollard D.A."/>
            <person name="Sackton T.B."/>
            <person name="Larracuente A.M."/>
            <person name="Singh N.D."/>
            <person name="Abad J.P."/>
            <person name="Abt D.N."/>
            <person name="Adryan B."/>
            <person name="Aguade M."/>
            <person name="Akashi H."/>
            <person name="Anderson W.W."/>
            <person name="Aquadro C.F."/>
            <person name="Ardell D.H."/>
            <person name="Arguello R."/>
            <person name="Artieri C.G."/>
            <person name="Barbash D.A."/>
            <person name="Barker D."/>
            <person name="Barsanti P."/>
            <person name="Batterham P."/>
            <person name="Batzoglou S."/>
            <person name="Begun D."/>
            <person name="Bhutkar A."/>
            <person name="Blanco E."/>
            <person name="Bosak S.A."/>
            <person name="Bradley R.K."/>
            <person name="Brand A.D."/>
            <person name="Brent M.R."/>
            <person name="Brooks A.N."/>
            <person name="Brown R.H."/>
            <person name="Butlin R.K."/>
            <person name="Caggese C."/>
            <person name="Calvi B.R."/>
            <person name="Bernardo de Carvalho A."/>
            <person name="Caspi A."/>
            <person name="Castrezana S."/>
            <person name="Celniker S.E."/>
            <person name="Chang J.L."/>
            <person name="Chapple C."/>
            <person name="Chatterji S."/>
            <person name="Chinwalla A."/>
            <person name="Civetta A."/>
            <person name="Clifton S.W."/>
            <person name="Comeron J.M."/>
            <person name="Costello J.C."/>
            <person name="Coyne J.A."/>
            <person name="Daub J."/>
            <person name="David R.G."/>
            <person name="Delcher A.L."/>
            <person name="Delehaunty K."/>
            <person name="Do C.B."/>
            <person name="Ebling H."/>
            <person name="Edwards K."/>
            <person name="Eickbush T."/>
            <person name="Evans J.D."/>
            <person name="Filipski A."/>
            <person name="Findeiss S."/>
            <person name="Freyhult E."/>
            <person name="Fulton L."/>
            <person name="Fulton R."/>
            <person name="Garcia A.C."/>
            <person name="Gardiner A."/>
            <person name="Garfield D.A."/>
            <person name="Garvin B.E."/>
            <person name="Gibson G."/>
            <person name="Gilbert D."/>
            <person name="Gnerre S."/>
            <person name="Godfrey J."/>
            <person name="Good R."/>
            <person name="Gotea V."/>
            <person name="Gravely B."/>
            <person name="Greenberg A.J."/>
            <person name="Griffiths-Jones S."/>
            <person name="Gross S."/>
            <person name="Guigo R."/>
            <person name="Gustafson E.A."/>
            <person name="Haerty W."/>
            <person name="Hahn M.W."/>
            <person name="Halligan D.L."/>
            <person name="Halpern A.L."/>
            <person name="Halter G.M."/>
            <person name="Han M.V."/>
            <person name="Heger A."/>
            <person name="Hillier L."/>
            <person name="Hinrichs A.S."/>
            <person name="Holmes I."/>
            <person name="Hoskins R.A."/>
            <person name="Hubisz M.J."/>
            <person name="Hultmark D."/>
            <person name="Huntley M.A."/>
            <person name="Jaffe D.B."/>
            <person name="Jagadeeshan S."/>
            <person name="Jeck W.R."/>
            <person name="Johnson J."/>
            <person name="Jones C.D."/>
            <person name="Jordan W.C."/>
            <person name="Karpen G.H."/>
            <person name="Kataoka E."/>
            <person name="Keightley P.D."/>
            <person name="Kheradpour P."/>
            <person name="Kirkness E.F."/>
            <person name="Koerich L.B."/>
            <person name="Kristiansen K."/>
            <person name="Kudrna D."/>
            <person name="Kulathinal R.J."/>
            <person name="Kumar S."/>
            <person name="Kwok R."/>
            <person name="Lander E."/>
            <person name="Langley C.H."/>
            <person name="Lapoint R."/>
            <person name="Lazzaro B.P."/>
            <person name="Lee S.J."/>
            <person name="Levesque L."/>
            <person name="Li R."/>
            <person name="Lin C.F."/>
            <person name="Lin M.F."/>
            <person name="Lindblad-Toh K."/>
            <person name="Llopart A."/>
            <person name="Long M."/>
            <person name="Low L."/>
            <person name="Lozovsky E."/>
            <person name="Lu J."/>
            <person name="Luo M."/>
            <person name="Machado C.A."/>
            <person name="Makalowski W."/>
            <person name="Marzo M."/>
            <person name="Matsuda M."/>
            <person name="Matzkin L."/>
            <person name="McAllister B."/>
            <person name="McBride C.S."/>
            <person name="McKernan B."/>
            <person name="McKernan K."/>
            <person name="Mendez-Lago M."/>
            <person name="Minx P."/>
            <person name="Mollenhauer M.U."/>
            <person name="Montooth K."/>
            <person name="Mount S.M."/>
            <person name="Mu X."/>
            <person name="Myers E."/>
            <person name="Negre B."/>
            <person name="Newfeld S."/>
            <person name="Nielsen R."/>
            <person name="Noor M.A."/>
            <person name="O'Grady P."/>
            <person name="Pachter L."/>
            <person name="Papaceit M."/>
            <person name="Parisi M.J."/>
            <person name="Parisi M."/>
            <person name="Parts L."/>
            <person name="Pedersen J.S."/>
            <person name="Pesole G."/>
            <person name="Phillippy A.M."/>
            <person name="Ponting C.P."/>
            <person name="Pop M."/>
            <person name="Porcelli D."/>
            <person name="Powell J.R."/>
            <person name="Prohaska S."/>
            <person name="Pruitt K."/>
            <person name="Puig M."/>
            <person name="Quesneville H."/>
            <person name="Ram K.R."/>
            <person name="Rand D."/>
            <person name="Rasmussen M.D."/>
            <person name="Reed L.K."/>
            <person name="Reenan R."/>
            <person name="Reily A."/>
            <person name="Remington K.A."/>
            <person name="Rieger T.T."/>
            <person name="Ritchie M.G."/>
            <person name="Robin C."/>
            <person name="Rogers Y.H."/>
            <person name="Rohde C."/>
            <person name="Rozas J."/>
            <person name="Rubenfield M.J."/>
            <person name="Ruiz A."/>
            <person name="Russo S."/>
            <person name="Salzberg S.L."/>
            <person name="Sanchez-Gracia A."/>
            <person name="Saranga D.J."/>
            <person name="Sato H."/>
            <person name="Schaeffer S.W."/>
            <person name="Schatz M.C."/>
            <person name="Schlenke T."/>
            <person name="Schwartz R."/>
            <person name="Segarra C."/>
            <person name="Singh R.S."/>
            <person name="Sirot L."/>
            <person name="Sirota M."/>
            <person name="Sisneros N.B."/>
            <person name="Smith C.D."/>
            <person name="Smith T.F."/>
            <person name="Spieth J."/>
            <person name="Stage D.E."/>
            <person name="Stark A."/>
            <person name="Stephan W."/>
            <person name="Strausberg R.L."/>
            <person name="Strempel S."/>
            <person name="Sturgill D."/>
            <person name="Sutton G."/>
            <person name="Sutton G.G."/>
            <person name="Tao W."/>
            <person name="Teichmann S."/>
            <person name="Tobari Y.N."/>
            <person name="Tomimura Y."/>
            <person name="Tsolas J.M."/>
            <person name="Valente V.L."/>
            <person name="Venter E."/>
            <person name="Venter J.C."/>
            <person name="Vicario S."/>
            <person name="Vieira F.G."/>
            <person name="Vilella A.J."/>
            <person name="Villasante A."/>
            <person name="Walenz B."/>
            <person name="Wang J."/>
            <person name="Wasserman M."/>
            <person name="Watts T."/>
            <person name="Wilson D."/>
            <person name="Wilson R.K."/>
            <person name="Wing R.A."/>
            <person name="Wolfner M.F."/>
            <person name="Wong A."/>
            <person name="Wong G.K."/>
            <person name="Wu C.I."/>
            <person name="Wu G."/>
            <person name="Yamamoto D."/>
            <person name="Yang H.P."/>
            <person name="Yang S.P."/>
            <person name="Yorke J.A."/>
            <person name="Yoshida K."/>
            <person name="Zdobnov E."/>
            <person name="Zhang P."/>
            <person name="Zhang Y."/>
            <person name="Zimin A.V."/>
            <person name="Baldwin J."/>
            <person name="Abdouelleil A."/>
            <person name="Abdulkadir J."/>
            <person name="Abebe A."/>
            <person name="Abera B."/>
            <person name="Abreu J."/>
            <person name="Acer S.C."/>
            <person name="Aftuck L."/>
            <person name="Alexander A."/>
            <person name="An P."/>
            <person name="Anderson E."/>
            <person name="Anderson S."/>
            <person name="Arachi H."/>
            <person name="Azer M."/>
            <person name="Bachantsang P."/>
            <person name="Barry A."/>
            <person name="Bayul T."/>
            <person name="Berlin A."/>
            <person name="Bessette D."/>
            <person name="Bloom T."/>
            <person name="Blye J."/>
            <person name="Boguslavskiy L."/>
            <person name="Bonnet C."/>
            <person name="Boukhgalter B."/>
            <person name="Bourzgui I."/>
            <person name="Brown A."/>
            <person name="Cahill P."/>
            <person name="Channer S."/>
            <person name="Cheshatsang Y."/>
            <person name="Chuda L."/>
            <person name="Citroen M."/>
            <person name="Collymore A."/>
            <person name="Cooke P."/>
            <person name="Costello M."/>
            <person name="D'Aco K."/>
            <person name="Daza R."/>
            <person name="De Haan G."/>
            <person name="DeGray S."/>
            <person name="DeMaso C."/>
            <person name="Dhargay N."/>
            <person name="Dooley K."/>
            <person name="Dooley E."/>
            <person name="Doricent M."/>
            <person name="Dorje P."/>
            <person name="Dorjee K."/>
            <person name="Dupes A."/>
            <person name="Elong R."/>
            <person name="Falk J."/>
            <person name="Farina A."/>
            <person name="Faro S."/>
            <person name="Ferguson D."/>
            <person name="Fisher S."/>
            <person name="Foley C.D."/>
            <person name="Franke A."/>
            <person name="Friedrich D."/>
            <person name="Gadbois L."/>
            <person name="Gearin G."/>
            <person name="Gearin C.R."/>
            <person name="Giannoukos G."/>
            <person name="Goode T."/>
            <person name="Graham J."/>
            <person name="Grandbois E."/>
            <person name="Grewal S."/>
            <person name="Gyaltsen K."/>
            <person name="Hafez N."/>
            <person name="Hagos B."/>
            <person name="Hall J."/>
            <person name="Henson C."/>
            <person name="Hollinger A."/>
            <person name="Honan T."/>
            <person name="Huard M.D."/>
            <person name="Hughes L."/>
            <person name="Hurhula B."/>
            <person name="Husby M.E."/>
            <person name="Kamat A."/>
            <person name="Kanga B."/>
            <person name="Kashin S."/>
            <person name="Khazanovich D."/>
            <person name="Kisner P."/>
            <person name="Lance K."/>
            <person name="Lara M."/>
            <person name="Lee W."/>
            <person name="Lennon N."/>
            <person name="Letendre F."/>
            <person name="LeVine R."/>
            <person name="Lipovsky A."/>
            <person name="Liu X."/>
            <person name="Liu J."/>
            <person name="Liu S."/>
            <person name="Lokyitsang T."/>
            <person name="Lokyitsang Y."/>
            <person name="Lubonja R."/>
            <person name="Lui A."/>
            <person name="MacDonald P."/>
            <person name="Magnisalis V."/>
            <person name="Maru K."/>
            <person name="Matthews C."/>
            <person name="McCusker W."/>
            <person name="McDonough S."/>
            <person name="Mehta T."/>
            <person name="Meldrim J."/>
            <person name="Meneus L."/>
            <person name="Mihai O."/>
            <person name="Mihalev A."/>
            <person name="Mihova T."/>
            <person name="Mittelman R."/>
            <person name="Mlenga V."/>
            <person name="Montmayeur A."/>
            <person name="Mulrain L."/>
            <person name="Navidi A."/>
            <person name="Naylor J."/>
            <person name="Negash T."/>
            <person name="Nguyen T."/>
            <person name="Nguyen N."/>
            <person name="Nicol R."/>
            <person name="Norbu C."/>
            <person name="Norbu N."/>
            <person name="Novod N."/>
            <person name="O'Neill B."/>
            <person name="Osman S."/>
            <person name="Markiewicz E."/>
            <person name="Oyono O.L."/>
            <person name="Patti C."/>
            <person name="Phunkhang P."/>
            <person name="Pierre F."/>
            <person name="Priest M."/>
            <person name="Raghuraman S."/>
            <person name="Rege F."/>
            <person name="Reyes R."/>
            <person name="Rise C."/>
            <person name="Rogov P."/>
            <person name="Ross K."/>
            <person name="Ryan E."/>
            <person name="Settipalli S."/>
            <person name="Shea T."/>
            <person name="Sherpa N."/>
            <person name="Shi L."/>
            <person name="Shih D."/>
            <person name="Sparrow T."/>
            <person name="Spaulding J."/>
            <person name="Stalker J."/>
            <person name="Stange-Thomann N."/>
            <person name="Stavropoulos S."/>
            <person name="Stone C."/>
            <person name="Strader C."/>
            <person name="Tesfaye S."/>
            <person name="Thomson T."/>
            <person name="Thoulutsang Y."/>
            <person name="Thoulutsang D."/>
            <person name="Topham K."/>
            <person name="Topping I."/>
            <person name="Tsamla T."/>
            <person name="Vassiliev H."/>
            <person name="Vo A."/>
            <person name="Wangchuk T."/>
            <person name="Wangdi T."/>
            <person name="Weiand M."/>
            <person name="Wilkinson J."/>
            <person name="Wilson A."/>
            <person name="Yadav S."/>
            <person name="Young G."/>
            <person name="Yu Q."/>
            <person name="Zembek L."/>
            <person name="Zhong D."/>
            <person name="Zimmer A."/>
            <person name="Zwirko Z."/>
            <person name="Jaffe D.B."/>
            <person name="Alvarez P."/>
            <person name="Brockman W."/>
            <person name="Butler J."/>
            <person name="Chin C."/>
            <person name="Gnerre S."/>
            <person name="Grabherr M."/>
            <person name="Kleber M."/>
            <person name="Mauceli E."/>
            <person name="MacCallum I."/>
        </authorList>
    </citation>
    <scope>NUCLEOTIDE SEQUENCE [LARGE SCALE GENOMIC DNA]</scope>
    <source>
        <strain evidence="3">Tucson 15287-2541.00</strain>
    </source>
</reference>
<evidence type="ECO:0000259" key="1">
    <source>
        <dbReference type="Pfam" id="PF13679"/>
    </source>
</evidence>
<dbReference type="SUPFAM" id="SSF53335">
    <property type="entry name" value="S-adenosyl-L-methionine-dependent methyltransferases"/>
    <property type="match status" value="1"/>
</dbReference>
<dbReference type="InterPro" id="IPR052220">
    <property type="entry name" value="METTL25"/>
</dbReference>
<dbReference type="OrthoDB" id="10258156at2759"/>
<keyword evidence="3" id="KW-1185">Reference proteome</keyword>
<protein>
    <submittedName>
        <fullName evidence="2">GH20155</fullName>
    </submittedName>
</protein>